<sequence>MAVDNPEQGAYLRRLGVLPMRPELALTALARILRDDESGMTVTDMDWSKFAPAFTVARASALLSDIPEVGQALAGAAVPDTDDAAGSGFARRWAALAAIERPRFLKEFIRGHVATVLGHGAATRIDVGQAFKELGFDSLTAVELRNQLTAATGLVLPATLAFDYPSITALAGHLTELLGGDSESDDDKALRRAIASVSPARLREAGLLDLVLGLADNTQDQRHQDQQQQQQQQQQEQQQQEDDEAALLAADVDDLVRIALAGNDDS</sequence>
<dbReference type="PANTHER" id="PTHR43775:SF51">
    <property type="entry name" value="INACTIVE PHENOLPHTHIOCEROL SYNTHESIS POLYKETIDE SYNTHASE TYPE I PKS1-RELATED"/>
    <property type="match status" value="1"/>
</dbReference>
<evidence type="ECO:0000256" key="4">
    <source>
        <dbReference type="ARBA" id="ARBA00023268"/>
    </source>
</evidence>
<evidence type="ECO:0000256" key="3">
    <source>
        <dbReference type="ARBA" id="ARBA00022679"/>
    </source>
</evidence>
<dbReference type="Gene3D" id="3.40.50.720">
    <property type="entry name" value="NAD(P)-binding Rossmann-like Domain"/>
    <property type="match status" value="1"/>
</dbReference>
<dbReference type="InterPro" id="IPR050091">
    <property type="entry name" value="PKS_NRPS_Biosynth_Enz"/>
</dbReference>
<keyword evidence="3" id="KW-0808">Transferase</keyword>
<evidence type="ECO:0000256" key="1">
    <source>
        <dbReference type="ARBA" id="ARBA00022450"/>
    </source>
</evidence>
<dbReference type="InterPro" id="IPR036736">
    <property type="entry name" value="ACP-like_sf"/>
</dbReference>
<organism evidence="7 8">
    <name type="scientific">Streptomyces paludis</name>
    <dbReference type="NCBI Taxonomy" id="2282738"/>
    <lineage>
        <taxon>Bacteria</taxon>
        <taxon>Bacillati</taxon>
        <taxon>Actinomycetota</taxon>
        <taxon>Actinomycetes</taxon>
        <taxon>Kitasatosporales</taxon>
        <taxon>Streptomycetaceae</taxon>
        <taxon>Streptomyces</taxon>
    </lineage>
</organism>
<accession>A0A345I2F2</accession>
<dbReference type="InterPro" id="IPR009081">
    <property type="entry name" value="PP-bd_ACP"/>
</dbReference>
<name>A0A345I2F2_9ACTN</name>
<feature type="compositionally biased region" description="Low complexity" evidence="5">
    <location>
        <begin position="226"/>
        <end position="238"/>
    </location>
</feature>
<evidence type="ECO:0000313" key="8">
    <source>
        <dbReference type="Proteomes" id="UP000253868"/>
    </source>
</evidence>
<dbReference type="EMBL" id="CP031194">
    <property type="protein sequence ID" value="AXG83126.1"/>
    <property type="molecule type" value="Genomic_DNA"/>
</dbReference>
<evidence type="ECO:0000256" key="5">
    <source>
        <dbReference type="SAM" id="MobiDB-lite"/>
    </source>
</evidence>
<evidence type="ECO:0000259" key="6">
    <source>
        <dbReference type="PROSITE" id="PS50075"/>
    </source>
</evidence>
<dbReference type="GO" id="GO:0031177">
    <property type="term" value="F:phosphopantetheine binding"/>
    <property type="evidence" value="ECO:0007669"/>
    <property type="project" value="InterPro"/>
</dbReference>
<dbReference type="Gene3D" id="1.10.1200.10">
    <property type="entry name" value="ACP-like"/>
    <property type="match status" value="1"/>
</dbReference>
<dbReference type="SMART" id="SM00823">
    <property type="entry name" value="PKS_PP"/>
    <property type="match status" value="1"/>
</dbReference>
<dbReference type="PROSITE" id="PS50075">
    <property type="entry name" value="CARRIER"/>
    <property type="match status" value="1"/>
</dbReference>
<gene>
    <name evidence="7" type="ORF">DVK44_35555</name>
</gene>
<proteinExistence type="predicted"/>
<dbReference type="Pfam" id="PF00550">
    <property type="entry name" value="PP-binding"/>
    <property type="match status" value="1"/>
</dbReference>
<feature type="domain" description="Carrier" evidence="6">
    <location>
        <begin position="103"/>
        <end position="178"/>
    </location>
</feature>
<dbReference type="PROSITE" id="PS00012">
    <property type="entry name" value="PHOSPHOPANTETHEINE"/>
    <property type="match status" value="1"/>
</dbReference>
<dbReference type="SUPFAM" id="SSF47336">
    <property type="entry name" value="ACP-like"/>
    <property type="match status" value="1"/>
</dbReference>
<dbReference type="InterPro" id="IPR006162">
    <property type="entry name" value="Ppantetheine_attach_site"/>
</dbReference>
<dbReference type="FunFam" id="1.10.1200.10:FF:000007">
    <property type="entry name" value="Probable polyketide synthase pks17"/>
    <property type="match status" value="1"/>
</dbReference>
<feature type="region of interest" description="Disordered" evidence="5">
    <location>
        <begin position="218"/>
        <end position="243"/>
    </location>
</feature>
<protein>
    <recommendedName>
        <fullName evidence="6">Carrier domain-containing protein</fullName>
    </recommendedName>
</protein>
<reference evidence="8" key="1">
    <citation type="submission" date="2018-07" db="EMBL/GenBank/DDBJ databases">
        <authorList>
            <person name="Zhao J."/>
        </authorList>
    </citation>
    <scope>NUCLEOTIDE SEQUENCE [LARGE SCALE GENOMIC DNA]</scope>
    <source>
        <strain evidence="8">GSSD-12</strain>
    </source>
</reference>
<dbReference type="SMART" id="SM01294">
    <property type="entry name" value="PKS_PP_betabranch"/>
    <property type="match status" value="1"/>
</dbReference>
<dbReference type="Proteomes" id="UP000253868">
    <property type="component" value="Chromosome"/>
</dbReference>
<keyword evidence="2" id="KW-0597">Phosphoprotein</keyword>
<dbReference type="PANTHER" id="PTHR43775">
    <property type="entry name" value="FATTY ACID SYNTHASE"/>
    <property type="match status" value="1"/>
</dbReference>
<keyword evidence="8" id="KW-1185">Reference proteome</keyword>
<dbReference type="OrthoDB" id="9778690at2"/>
<dbReference type="GO" id="GO:0004312">
    <property type="term" value="F:fatty acid synthase activity"/>
    <property type="evidence" value="ECO:0007669"/>
    <property type="project" value="TreeGrafter"/>
</dbReference>
<dbReference type="AlphaFoldDB" id="A0A345I2F2"/>
<keyword evidence="1" id="KW-0596">Phosphopantetheine</keyword>
<dbReference type="KEGG" id="spad:DVK44_35555"/>
<dbReference type="GO" id="GO:0017000">
    <property type="term" value="P:antibiotic biosynthetic process"/>
    <property type="evidence" value="ECO:0007669"/>
    <property type="project" value="UniProtKB-ARBA"/>
</dbReference>
<dbReference type="GO" id="GO:0006633">
    <property type="term" value="P:fatty acid biosynthetic process"/>
    <property type="evidence" value="ECO:0007669"/>
    <property type="project" value="TreeGrafter"/>
</dbReference>
<dbReference type="InterPro" id="IPR020806">
    <property type="entry name" value="PKS_PP-bd"/>
</dbReference>
<evidence type="ECO:0000313" key="7">
    <source>
        <dbReference type="EMBL" id="AXG83126.1"/>
    </source>
</evidence>
<keyword evidence="4" id="KW-0511">Multifunctional enzyme</keyword>
<evidence type="ECO:0000256" key="2">
    <source>
        <dbReference type="ARBA" id="ARBA00022553"/>
    </source>
</evidence>